<evidence type="ECO:0000256" key="5">
    <source>
        <dbReference type="SAM" id="MobiDB-lite"/>
    </source>
</evidence>
<dbReference type="Gene3D" id="3.30.1330.30">
    <property type="match status" value="1"/>
</dbReference>
<dbReference type="GO" id="GO:0005737">
    <property type="term" value="C:cytoplasm"/>
    <property type="evidence" value="ECO:0007669"/>
    <property type="project" value="UniProtKB-SubCell"/>
</dbReference>
<dbReference type="FunFam" id="3.30.420.60:FF:000001">
    <property type="entry name" value="Eukaryotic peptide chain release factor subunit 1"/>
    <property type="match status" value="1"/>
</dbReference>
<feature type="domain" description="eRF1/Pelota-like N-terminal" evidence="6">
    <location>
        <begin position="6"/>
        <end position="141"/>
    </location>
</feature>
<evidence type="ECO:0000256" key="3">
    <source>
        <dbReference type="ARBA" id="ARBA00022490"/>
    </source>
</evidence>
<evidence type="ECO:0000256" key="2">
    <source>
        <dbReference type="ARBA" id="ARBA00005326"/>
    </source>
</evidence>
<dbReference type="OMA" id="GPGTEKM"/>
<dbReference type="InterPro" id="IPR029064">
    <property type="entry name" value="Ribosomal_eL30-like_sf"/>
</dbReference>
<dbReference type="InterPro" id="IPR005141">
    <property type="entry name" value="eRF1_2"/>
</dbReference>
<evidence type="ECO:0000256" key="4">
    <source>
        <dbReference type="ARBA" id="ARBA00022917"/>
    </source>
</evidence>
<dbReference type="SUPFAM" id="SSF55481">
    <property type="entry name" value="N-terminal domain of eukaryotic peptide chain release factor subunit 1, ERF1"/>
    <property type="match status" value="1"/>
</dbReference>
<name>A0A9Q0RH63_ANAIG</name>
<comment type="similarity">
    <text evidence="2">Belongs to the eukaryotic release factor 1 family.</text>
</comment>
<sequence>MTDISENEDENVRIWKMKRLIKSIELSRGNGTSMVTLILPPKDQLAKAIKKLGEEYGTATNIRNRVNRQAVLSAIISAQERLKNYSQVPENGLVLYSGTVYTDDGKEKQVTIDFEPFKPINTSVYLCDSRFHTEPLQELLENDSKYGFIVMDGNGCLFGTLSGNTKRILHKFTVDLPKKHGRGGQSAQRFARLRTEKRHNYVRKVAETAAQLFLSNSVPNVQGLILAGSADFKTELSKSDLFDARLQGVVIKVVDIAYGGENGFNQAIELAAESLADVKFIQEVKVINEYFEHVRLDTNKYCFGVFDTIKALESGAVEKLVVWDSIDVIRYLVENSETEKVYPIFLNEEQRQKPESFIDPKTGQQLEIRQQEPLSEWIANNYKKYGAKIEIVSNKSQEGSQFCRGFGGIGAILRYPLDFSIYHDQSDDDIDDLDEVDSSLQQDFAQKKVEEIDDSDDDSDYDDDPFF</sequence>
<organism evidence="7 8">
    <name type="scientific">Anaeramoeba ignava</name>
    <name type="common">Anaerobic marine amoeba</name>
    <dbReference type="NCBI Taxonomy" id="1746090"/>
    <lineage>
        <taxon>Eukaryota</taxon>
        <taxon>Metamonada</taxon>
        <taxon>Anaeramoebidae</taxon>
        <taxon>Anaeramoeba</taxon>
    </lineage>
</organism>
<evidence type="ECO:0000313" key="7">
    <source>
        <dbReference type="EMBL" id="KAJ5079483.1"/>
    </source>
</evidence>
<dbReference type="SUPFAM" id="SSF53137">
    <property type="entry name" value="Translational machinery components"/>
    <property type="match status" value="1"/>
</dbReference>
<comment type="subcellular location">
    <subcellularLocation>
        <location evidence="1">Cytoplasm</location>
    </subcellularLocation>
</comment>
<keyword evidence="4" id="KW-0648">Protein biosynthesis</keyword>
<dbReference type="SUPFAM" id="SSF55315">
    <property type="entry name" value="L30e-like"/>
    <property type="match status" value="1"/>
</dbReference>
<evidence type="ECO:0000259" key="6">
    <source>
        <dbReference type="SMART" id="SM01194"/>
    </source>
</evidence>
<proteinExistence type="inferred from homology"/>
<dbReference type="Pfam" id="PF03464">
    <property type="entry name" value="eRF1_2"/>
    <property type="match status" value="1"/>
</dbReference>
<dbReference type="Proteomes" id="UP001149090">
    <property type="component" value="Unassembled WGS sequence"/>
</dbReference>
<dbReference type="InterPro" id="IPR004403">
    <property type="entry name" value="Peptide_chain-rel_eRF1/aRF1"/>
</dbReference>
<dbReference type="GO" id="GO:0003747">
    <property type="term" value="F:translation release factor activity"/>
    <property type="evidence" value="ECO:0007669"/>
    <property type="project" value="InterPro"/>
</dbReference>
<protein>
    <submittedName>
        <fullName evidence="7">Peptide chain release factor subunit 1</fullName>
    </submittedName>
</protein>
<dbReference type="Pfam" id="PF03463">
    <property type="entry name" value="eRF1_1"/>
    <property type="match status" value="1"/>
</dbReference>
<dbReference type="EMBL" id="JAPDFW010000032">
    <property type="protein sequence ID" value="KAJ5079483.1"/>
    <property type="molecule type" value="Genomic_DNA"/>
</dbReference>
<gene>
    <name evidence="7" type="ORF">M0811_14503</name>
</gene>
<dbReference type="Gene3D" id="3.30.960.10">
    <property type="entry name" value="eRF1 domain 1"/>
    <property type="match status" value="1"/>
</dbReference>
<dbReference type="InterPro" id="IPR005142">
    <property type="entry name" value="eRF1_3"/>
</dbReference>
<evidence type="ECO:0000313" key="8">
    <source>
        <dbReference type="Proteomes" id="UP001149090"/>
    </source>
</evidence>
<feature type="compositionally biased region" description="Acidic residues" evidence="5">
    <location>
        <begin position="451"/>
        <end position="467"/>
    </location>
</feature>
<keyword evidence="3" id="KW-0963">Cytoplasm</keyword>
<dbReference type="Pfam" id="PF03465">
    <property type="entry name" value="eRF1_3"/>
    <property type="match status" value="1"/>
</dbReference>
<accession>A0A9Q0RH63</accession>
<keyword evidence="8" id="KW-1185">Reference proteome</keyword>
<reference evidence="7" key="1">
    <citation type="submission" date="2022-10" db="EMBL/GenBank/DDBJ databases">
        <title>Novel sulphate-reducing endosymbionts in the free-living metamonad Anaeramoeba.</title>
        <authorList>
            <person name="Jerlstrom-Hultqvist J."/>
            <person name="Cepicka I."/>
            <person name="Gallot-Lavallee L."/>
            <person name="Salas-Leiva D."/>
            <person name="Curtis B.A."/>
            <person name="Zahonova K."/>
            <person name="Pipaliya S."/>
            <person name="Dacks J."/>
            <person name="Roger A.J."/>
        </authorList>
    </citation>
    <scope>NUCLEOTIDE SEQUENCE</scope>
    <source>
        <strain evidence="7">BMAN</strain>
    </source>
</reference>
<dbReference type="InterPro" id="IPR024049">
    <property type="entry name" value="eRF1_1_sf"/>
</dbReference>
<dbReference type="OrthoDB" id="10254527at2759"/>
<dbReference type="AlphaFoldDB" id="A0A9Q0RH63"/>
<dbReference type="InterPro" id="IPR042226">
    <property type="entry name" value="eFR1_2_sf"/>
</dbReference>
<dbReference type="SMART" id="SM01194">
    <property type="entry name" value="eRF1_1"/>
    <property type="match status" value="1"/>
</dbReference>
<dbReference type="NCBIfam" id="TIGR03676">
    <property type="entry name" value="aRF1_eRF1"/>
    <property type="match status" value="1"/>
</dbReference>
<comment type="caution">
    <text evidence="7">The sequence shown here is derived from an EMBL/GenBank/DDBJ whole genome shotgun (WGS) entry which is preliminary data.</text>
</comment>
<dbReference type="PANTHER" id="PTHR10113">
    <property type="entry name" value="PEPTIDE CHAIN RELEASE FACTOR SUBUNIT 1"/>
    <property type="match status" value="1"/>
</dbReference>
<dbReference type="InterPro" id="IPR005140">
    <property type="entry name" value="eRF1_Pelota-like_N"/>
</dbReference>
<evidence type="ECO:0000256" key="1">
    <source>
        <dbReference type="ARBA" id="ARBA00004496"/>
    </source>
</evidence>
<feature type="region of interest" description="Disordered" evidence="5">
    <location>
        <begin position="444"/>
        <end position="467"/>
    </location>
</feature>
<dbReference type="FunFam" id="3.30.1330.30:FF:000006">
    <property type="entry name" value="Peptide chain release factor subunit 1"/>
    <property type="match status" value="1"/>
</dbReference>
<dbReference type="Gene3D" id="3.30.420.60">
    <property type="entry name" value="eRF1 domain 2"/>
    <property type="match status" value="1"/>
</dbReference>